<gene>
    <name evidence="2" type="ORF">QBC40DRAFT_233193</name>
</gene>
<dbReference type="Proteomes" id="UP001303160">
    <property type="component" value="Unassembled WGS sequence"/>
</dbReference>
<evidence type="ECO:0000256" key="1">
    <source>
        <dbReference type="SAM" id="MobiDB-lite"/>
    </source>
</evidence>
<protein>
    <recommendedName>
        <fullName evidence="4">Geranylgeranyl pyrophosphate synthetase</fullName>
    </recommendedName>
</protein>
<feature type="compositionally biased region" description="Acidic residues" evidence="1">
    <location>
        <begin position="448"/>
        <end position="458"/>
    </location>
</feature>
<evidence type="ECO:0000313" key="3">
    <source>
        <dbReference type="Proteomes" id="UP001303160"/>
    </source>
</evidence>
<reference evidence="2" key="1">
    <citation type="journal article" date="2023" name="Mol. Phylogenet. Evol.">
        <title>Genome-scale phylogeny and comparative genomics of the fungal order Sordariales.</title>
        <authorList>
            <person name="Hensen N."/>
            <person name="Bonometti L."/>
            <person name="Westerberg I."/>
            <person name="Brannstrom I.O."/>
            <person name="Guillou S."/>
            <person name="Cros-Aarteil S."/>
            <person name="Calhoun S."/>
            <person name="Haridas S."/>
            <person name="Kuo A."/>
            <person name="Mondo S."/>
            <person name="Pangilinan J."/>
            <person name="Riley R."/>
            <person name="LaButti K."/>
            <person name="Andreopoulos B."/>
            <person name="Lipzen A."/>
            <person name="Chen C."/>
            <person name="Yan M."/>
            <person name="Daum C."/>
            <person name="Ng V."/>
            <person name="Clum A."/>
            <person name="Steindorff A."/>
            <person name="Ohm R.A."/>
            <person name="Martin F."/>
            <person name="Silar P."/>
            <person name="Natvig D.O."/>
            <person name="Lalanne C."/>
            <person name="Gautier V."/>
            <person name="Ament-Velasquez S.L."/>
            <person name="Kruys A."/>
            <person name="Hutchinson M.I."/>
            <person name="Powell A.J."/>
            <person name="Barry K."/>
            <person name="Miller A.N."/>
            <person name="Grigoriev I.V."/>
            <person name="Debuchy R."/>
            <person name="Gladieux P."/>
            <person name="Hiltunen Thoren M."/>
            <person name="Johannesson H."/>
        </authorList>
    </citation>
    <scope>NUCLEOTIDE SEQUENCE</scope>
    <source>
        <strain evidence="2">CBS 315.58</strain>
    </source>
</reference>
<dbReference type="PANTHER" id="PTHR35179:SF2">
    <property type="entry name" value="START DOMAIN-CONTAINING PROTEIN"/>
    <property type="match status" value="1"/>
</dbReference>
<evidence type="ECO:0008006" key="4">
    <source>
        <dbReference type="Google" id="ProtNLM"/>
    </source>
</evidence>
<proteinExistence type="predicted"/>
<dbReference type="PANTHER" id="PTHR35179">
    <property type="entry name" value="PROTEIN CBG02620"/>
    <property type="match status" value="1"/>
</dbReference>
<keyword evidence="3" id="KW-1185">Reference proteome</keyword>
<dbReference type="AlphaFoldDB" id="A0AAN7ARU6"/>
<dbReference type="EMBL" id="MU863972">
    <property type="protein sequence ID" value="KAK4197018.1"/>
    <property type="molecule type" value="Genomic_DNA"/>
</dbReference>
<evidence type="ECO:0000313" key="2">
    <source>
        <dbReference type="EMBL" id="KAK4197018.1"/>
    </source>
</evidence>
<feature type="region of interest" description="Disordered" evidence="1">
    <location>
        <begin position="409"/>
        <end position="474"/>
    </location>
</feature>
<name>A0AAN7ARU6_9PEZI</name>
<comment type="caution">
    <text evidence="2">The sequence shown here is derived from an EMBL/GenBank/DDBJ whole genome shotgun (WGS) entry which is preliminary data.</text>
</comment>
<accession>A0AAN7ARU6</accession>
<sequence length="493" mass="55161">MASPWYKARSHYHRRKFDDAPPVQTSPPPPLGDLVQTLDISDLNVNLSSKSASPTIRNCKVIASYNWLDAKDSMPTILVPGKPPRWAPVANPPRLKEDNGTYFRDKNAARFPKHPLEPCVITALEADGNLASDIDVVACGSTLGNLLRFVRGQDKPFRILVQKIHSTVFFTRRENTPTELIPGVRGFGHSFPEANTIWEHEVKGSASHQRIIRYTFGDRHLLVRFEADGYIEPKGQVSSTLVNTSSAGTDSQASLAELLSQTDLGLTSTPTALPSESDIHVKHGGQLVPQAQVFDLKTRSIYTKEKKDHLAEELPRLWVSQIPTFILAFHTQGLFKQGDVQIRDVRDDVQKWEKDHQLELARLASLIDMIVETVSDMTDHKMELRYTGDGGLEVRKQLEDVEDALSDAVQARWGTSASQTGERGEDSTDDSDIEAVGSRSHKARSETDDSDDDDDDDYRYDHYRYDDFDEDGELPDYTACSAHDCGYCGKCPY</sequence>
<organism evidence="2 3">
    <name type="scientific">Triangularia verruculosa</name>
    <dbReference type="NCBI Taxonomy" id="2587418"/>
    <lineage>
        <taxon>Eukaryota</taxon>
        <taxon>Fungi</taxon>
        <taxon>Dikarya</taxon>
        <taxon>Ascomycota</taxon>
        <taxon>Pezizomycotina</taxon>
        <taxon>Sordariomycetes</taxon>
        <taxon>Sordariomycetidae</taxon>
        <taxon>Sordariales</taxon>
        <taxon>Podosporaceae</taxon>
        <taxon>Triangularia</taxon>
    </lineage>
</organism>
<reference evidence="2" key="2">
    <citation type="submission" date="2023-05" db="EMBL/GenBank/DDBJ databases">
        <authorList>
            <consortium name="Lawrence Berkeley National Laboratory"/>
            <person name="Steindorff A."/>
            <person name="Hensen N."/>
            <person name="Bonometti L."/>
            <person name="Westerberg I."/>
            <person name="Brannstrom I.O."/>
            <person name="Guillou S."/>
            <person name="Cros-Aarteil S."/>
            <person name="Calhoun S."/>
            <person name="Haridas S."/>
            <person name="Kuo A."/>
            <person name="Mondo S."/>
            <person name="Pangilinan J."/>
            <person name="Riley R."/>
            <person name="Labutti K."/>
            <person name="Andreopoulos B."/>
            <person name="Lipzen A."/>
            <person name="Chen C."/>
            <person name="Yanf M."/>
            <person name="Daum C."/>
            <person name="Ng V."/>
            <person name="Clum A."/>
            <person name="Ohm R."/>
            <person name="Martin F."/>
            <person name="Silar P."/>
            <person name="Natvig D."/>
            <person name="Lalanne C."/>
            <person name="Gautier V."/>
            <person name="Ament-Velasquez S.L."/>
            <person name="Kruys A."/>
            <person name="Hutchinson M.I."/>
            <person name="Powell A.J."/>
            <person name="Barry K."/>
            <person name="Miller A.N."/>
            <person name="Grigoriev I.V."/>
            <person name="Debuchy R."/>
            <person name="Gladieux P."/>
            <person name="Thoren M.H."/>
            <person name="Johannesson H."/>
        </authorList>
    </citation>
    <scope>NUCLEOTIDE SEQUENCE</scope>
    <source>
        <strain evidence="2">CBS 315.58</strain>
    </source>
</reference>